<evidence type="ECO:0000256" key="5">
    <source>
        <dbReference type="ARBA" id="ARBA00023136"/>
    </source>
</evidence>
<dbReference type="Gene3D" id="3.40.50.300">
    <property type="entry name" value="P-loop containing nucleotide triphosphate hydrolases"/>
    <property type="match status" value="1"/>
</dbReference>
<dbReference type="GO" id="GO:0005525">
    <property type="term" value="F:GTP binding"/>
    <property type="evidence" value="ECO:0007669"/>
    <property type="project" value="UniProtKB-KW"/>
</dbReference>
<evidence type="ECO:0000256" key="3">
    <source>
        <dbReference type="ARBA" id="ARBA00022801"/>
    </source>
</evidence>
<proteinExistence type="predicted"/>
<keyword evidence="5" id="KW-0472">Membrane</keyword>
<dbReference type="InterPro" id="IPR045063">
    <property type="entry name" value="Dynamin_N"/>
</dbReference>
<gene>
    <name evidence="7" type="ORF">MC7420_4230</name>
</gene>
<keyword evidence="4" id="KW-0342">GTP-binding</keyword>
<keyword evidence="2" id="KW-0547">Nucleotide-binding</keyword>
<dbReference type="PANTHER" id="PTHR10465:SF0">
    <property type="entry name" value="SARCALUMENIN"/>
    <property type="match status" value="1"/>
</dbReference>
<name>B4VV93_9CYAN</name>
<keyword evidence="8" id="KW-1185">Reference proteome</keyword>
<dbReference type="HOGENOM" id="CLU_344764_0_0_3"/>
<dbReference type="eggNOG" id="COG0699">
    <property type="taxonomic scope" value="Bacteria"/>
</dbReference>
<evidence type="ECO:0000256" key="2">
    <source>
        <dbReference type="ARBA" id="ARBA00022741"/>
    </source>
</evidence>
<dbReference type="GO" id="GO:0008053">
    <property type="term" value="P:mitochondrial fusion"/>
    <property type="evidence" value="ECO:0007669"/>
    <property type="project" value="TreeGrafter"/>
</dbReference>
<dbReference type="Pfam" id="PF00350">
    <property type="entry name" value="Dynamin_N"/>
    <property type="match status" value="1"/>
</dbReference>
<dbReference type="GO" id="GO:0016020">
    <property type="term" value="C:membrane"/>
    <property type="evidence" value="ECO:0007669"/>
    <property type="project" value="UniProtKB-SubCell"/>
</dbReference>
<feature type="domain" description="Dynamin N-terminal" evidence="6">
    <location>
        <begin position="291"/>
        <end position="453"/>
    </location>
</feature>
<dbReference type="Proteomes" id="UP000003835">
    <property type="component" value="Unassembled WGS sequence"/>
</dbReference>
<evidence type="ECO:0000256" key="1">
    <source>
        <dbReference type="ARBA" id="ARBA00004370"/>
    </source>
</evidence>
<dbReference type="EMBL" id="DS989854">
    <property type="protein sequence ID" value="EDX74245.1"/>
    <property type="molecule type" value="Genomic_DNA"/>
</dbReference>
<evidence type="ECO:0000313" key="7">
    <source>
        <dbReference type="EMBL" id="EDX74245.1"/>
    </source>
</evidence>
<comment type="subcellular location">
    <subcellularLocation>
        <location evidence="1">Membrane</location>
    </subcellularLocation>
</comment>
<protein>
    <submittedName>
        <fullName evidence="7">GTPase, putative</fullName>
    </submittedName>
</protein>
<dbReference type="InterPro" id="IPR027094">
    <property type="entry name" value="Mitofusin_fam"/>
</dbReference>
<accession>B4VV93</accession>
<evidence type="ECO:0000256" key="4">
    <source>
        <dbReference type="ARBA" id="ARBA00023134"/>
    </source>
</evidence>
<dbReference type="GO" id="GO:0003924">
    <property type="term" value="F:GTPase activity"/>
    <property type="evidence" value="ECO:0007669"/>
    <property type="project" value="InterPro"/>
</dbReference>
<keyword evidence="3" id="KW-0378">Hydrolase</keyword>
<evidence type="ECO:0000259" key="6">
    <source>
        <dbReference type="Pfam" id="PF00350"/>
    </source>
</evidence>
<evidence type="ECO:0000313" key="8">
    <source>
        <dbReference type="Proteomes" id="UP000003835"/>
    </source>
</evidence>
<dbReference type="InterPro" id="IPR027417">
    <property type="entry name" value="P-loop_NTPase"/>
</dbReference>
<sequence>MNNPVAGASEMTIDRDLLSQLSVRSIPEPMGVEALIRGIHRSPGLREWVTLESVALAPVPVKRGKRWRILTLLAVPIQLENRSAGLNPPWGAIEWVWPEQVVAQTINLLWYEETAALRQSGVITASPADTNVTLGIPEQTRRENALFLVLDQFLSSNPNQQAHLSSLAPHYAGLLPEEVYPYYWALIPTSKQWLRPDVSAFVLTYSQSSSESLTQNQKAEVSVPAKLVVEEPSFQESITPLLELTPPTDLTKQVESWLHQGLMLAEARELQEVVTDLQALDSRLRLPGFRLAFVGEFSRGKSTLINRLLEQPLLPVGNLPTTATLISIVPGLEDSMEVRFPQRLPEVRPLQEDSWQDLLIPEATAKNQDVLAQVRLTLNNPWLQKIDVELIDTPGAGDLTSRRAAQVFSLLSQCDAAVMLVSGTLPLSLTEVAFLEQEVIGRNVPRVLVVVSKLDTISEEERISVLADIRERVARVSAKIPVLPLHPVDKARSEARALEAVQTQIEMMVVKGERRVWRSRQVAGQLVQRLKQLIEIGKAKIAIAQMGIAEKEKASQQAQAAMQEAQLGWEQIRLNLEQRRLQCYKNLQSRIVSAKTDLLELLTFELKKTPNPKTWWEQDFPFRLRRELVVLSRKLENLLMKVLAQDIEWLQEEVSRNFPTQSYRTTVDASATQEILPSFRDLSLADVRQYRLLTRIGSSAAMIGSYVLGGPIGIVTSTVVWILGEQIINKEVEEQRNLLTQELRCVIDKAIDEYCRGIGESLRQLYNQLSEETKQEQIVWQQSKTLAIQTNGVHQDEQVWEQMINDAFNLKTEIIQALKK</sequence>
<dbReference type="SUPFAM" id="SSF52540">
    <property type="entry name" value="P-loop containing nucleoside triphosphate hydrolases"/>
    <property type="match status" value="1"/>
</dbReference>
<organism evidence="7 8">
    <name type="scientific">Coleofasciculus chthonoplastes PCC 7420</name>
    <dbReference type="NCBI Taxonomy" id="118168"/>
    <lineage>
        <taxon>Bacteria</taxon>
        <taxon>Bacillati</taxon>
        <taxon>Cyanobacteriota</taxon>
        <taxon>Cyanophyceae</taxon>
        <taxon>Coleofasciculales</taxon>
        <taxon>Coleofasciculaceae</taxon>
        <taxon>Coleofasciculus</taxon>
    </lineage>
</organism>
<dbReference type="PANTHER" id="PTHR10465">
    <property type="entry name" value="TRANSMEMBRANE GTPASE FZO1"/>
    <property type="match status" value="1"/>
</dbReference>
<reference evidence="7 8" key="1">
    <citation type="submission" date="2008-07" db="EMBL/GenBank/DDBJ databases">
        <authorList>
            <person name="Tandeau de Marsac N."/>
            <person name="Ferriera S."/>
            <person name="Johnson J."/>
            <person name="Kravitz S."/>
            <person name="Beeson K."/>
            <person name="Sutton G."/>
            <person name="Rogers Y.-H."/>
            <person name="Friedman R."/>
            <person name="Frazier M."/>
            <person name="Venter J.C."/>
        </authorList>
    </citation>
    <scope>NUCLEOTIDE SEQUENCE [LARGE SCALE GENOMIC DNA]</scope>
    <source>
        <strain evidence="7 8">PCC 7420</strain>
    </source>
</reference>
<dbReference type="STRING" id="118168.MC7420_4230"/>
<dbReference type="AlphaFoldDB" id="B4VV93"/>